<dbReference type="EMBL" id="CP027062">
    <property type="protein sequence ID" value="AVI50808.1"/>
    <property type="molecule type" value="Genomic_DNA"/>
</dbReference>
<dbReference type="RefSeq" id="WP_105215918.1">
    <property type="nucleotide sequence ID" value="NZ_CP027062.1"/>
</dbReference>
<keyword evidence="10" id="KW-0732">Signal</keyword>
<dbReference type="SUPFAM" id="SSF50969">
    <property type="entry name" value="YVTN repeat-like/Quinoprotein amine dehydrogenase"/>
    <property type="match status" value="1"/>
</dbReference>
<dbReference type="PROSITE" id="PS50109">
    <property type="entry name" value="HIS_KIN"/>
    <property type="match status" value="1"/>
</dbReference>
<dbReference type="GO" id="GO:0000155">
    <property type="term" value="F:phosphorelay sensor kinase activity"/>
    <property type="evidence" value="ECO:0007669"/>
    <property type="project" value="InterPro"/>
</dbReference>
<dbReference type="InterPro" id="IPR050482">
    <property type="entry name" value="Sensor_HK_TwoCompSys"/>
</dbReference>
<gene>
    <name evidence="12" type="ORF">C5O00_06325</name>
</gene>
<keyword evidence="4" id="KW-0808">Transferase</keyword>
<organism evidence="12 13">
    <name type="scientific">Pukyongia salina</name>
    <dbReference type="NCBI Taxonomy" id="2094025"/>
    <lineage>
        <taxon>Bacteria</taxon>
        <taxon>Pseudomonadati</taxon>
        <taxon>Bacteroidota</taxon>
        <taxon>Flavobacteriia</taxon>
        <taxon>Flavobacteriales</taxon>
        <taxon>Flavobacteriaceae</taxon>
        <taxon>Pukyongia</taxon>
    </lineage>
</organism>
<dbReference type="PANTHER" id="PTHR24421">
    <property type="entry name" value="NITRATE/NITRITE SENSOR PROTEIN NARX-RELATED"/>
    <property type="match status" value="1"/>
</dbReference>
<evidence type="ECO:0000313" key="13">
    <source>
        <dbReference type="Proteomes" id="UP000238442"/>
    </source>
</evidence>
<dbReference type="GO" id="GO:0005524">
    <property type="term" value="F:ATP binding"/>
    <property type="evidence" value="ECO:0007669"/>
    <property type="project" value="UniProtKB-KW"/>
</dbReference>
<dbReference type="InterPro" id="IPR003594">
    <property type="entry name" value="HATPase_dom"/>
</dbReference>
<dbReference type="InterPro" id="IPR011044">
    <property type="entry name" value="Quino_amine_DH_bsu"/>
</dbReference>
<dbReference type="PANTHER" id="PTHR24421:SF10">
    <property type="entry name" value="NITRATE_NITRITE SENSOR PROTEIN NARQ"/>
    <property type="match status" value="1"/>
</dbReference>
<dbReference type="InterPro" id="IPR011712">
    <property type="entry name" value="Sig_transdc_His_kin_sub3_dim/P"/>
</dbReference>
<dbReference type="GO" id="GO:0046983">
    <property type="term" value="F:protein dimerization activity"/>
    <property type="evidence" value="ECO:0007669"/>
    <property type="project" value="InterPro"/>
</dbReference>
<dbReference type="Proteomes" id="UP000238442">
    <property type="component" value="Chromosome"/>
</dbReference>
<evidence type="ECO:0000256" key="7">
    <source>
        <dbReference type="ARBA" id="ARBA00022840"/>
    </source>
</evidence>
<feature type="chain" id="PRO_5015578498" description="histidine kinase" evidence="10">
    <location>
        <begin position="18"/>
        <end position="997"/>
    </location>
</feature>
<dbReference type="Gene3D" id="3.30.565.10">
    <property type="entry name" value="Histidine kinase-like ATPase, C-terminal domain"/>
    <property type="match status" value="1"/>
</dbReference>
<keyword evidence="7" id="KW-0067">ATP-binding</keyword>
<feature type="signal peptide" evidence="10">
    <location>
        <begin position="1"/>
        <end position="17"/>
    </location>
</feature>
<feature type="domain" description="Histidine kinase" evidence="11">
    <location>
        <begin position="821"/>
        <end position="997"/>
    </location>
</feature>
<evidence type="ECO:0000256" key="10">
    <source>
        <dbReference type="SAM" id="SignalP"/>
    </source>
</evidence>
<sequence length="997" mass="113553">MKFLSLFLLLITVPALSQSSKLDHSIFDQNDGLELDRILAMEFDDEGFLWLGGTNQDVRKIILNDTELALQRFNGSIFHTIPLPVVQPPLTLVSHIYKREDGLFYVVAQSEEEHLYLFDPLSLEFSEIEMGDTDKGLVSCSNVFRYKDKDYLLTQEASTITLNVLTKDAVLVPQFSFQNKDHRFLLESSTKFLPFDDFCLIGDDNFPLTLLDWEGNVLKEFQPETFRADRGSNVSKFWLKEIFTVGNKQFTFPYKSQQLHSINVDSQTIQPENEFVPEDENINTVQDAHGNHLIVSVSDDGVISFFETSEERIELKYRFAAFDENPAVKLISQDLTKDLWIGTSSNQLHHFKFPSEKIRNFLMGSSIRAIHHLDGPNYLVATEADGWYNINTETQEQKPFPLKEANKLFIPNSSRNMILEGDSLWSNHGGSVIRVNVATGVARSYKHFPILCLERLNDSLLVYGTKGYKLMGFNTHTRAHRELATTDSLEVYDVSISRNKEFILGGTDLGLLVFNTKTSEARLLETSSGLEDEFILMVDRLVDSQFLLGTRSGKLIRFDAASETFETLYEDPLKAGIATVLQDGDSYWINTFNGLVVYDSKNNSSVRYSKKDGLSDNEANRYSALKRGDEMLVGTINGLNYFRPSQLNPRKIEASLVLLKVKNYDGDLGEMVDNFNRVKLDQEKRIVLTAENKSFEIDYSLTHNIDAMPISYRYRLDGDPWTDLGTQSSLRFSNFATGRFNLEIEALDFSGNKIGESLEIPIISKDFFYKTWWFYLLVLFLASILFFYLLKQASLKSRLQQRFSEALMFSQERERTRIAGELHDSVGQQLTLIKKKAQNADHDEISALTHKALEEVRGISRGLYPAVLKQLGLTESIEQLIYDLDEETSMFFSADIDNIDDLLNEKESLNFYRFIQESFNNIVKHSQATSVDVTIKRRSRGFTAKIEDNGIGFSVSEKEKQNSLGLKTLSERIRILGGTLTLESTPNGGTRIIADIK</sequence>
<dbReference type="InterPro" id="IPR005467">
    <property type="entry name" value="His_kinase_dom"/>
</dbReference>
<dbReference type="Pfam" id="PF07730">
    <property type="entry name" value="HisKA_3"/>
    <property type="match status" value="1"/>
</dbReference>
<keyword evidence="9" id="KW-1133">Transmembrane helix</keyword>
<dbReference type="Gene3D" id="2.60.40.10">
    <property type="entry name" value="Immunoglobulins"/>
    <property type="match status" value="1"/>
</dbReference>
<evidence type="ECO:0000256" key="9">
    <source>
        <dbReference type="SAM" id="Phobius"/>
    </source>
</evidence>
<reference evidence="12 13" key="1">
    <citation type="submission" date="2018-02" db="EMBL/GenBank/DDBJ databases">
        <title>Genomic analysis of the strain RR4-38 isolated from a seawater recirculating aquaculture system.</title>
        <authorList>
            <person name="Kim Y.-S."/>
            <person name="Jang Y.H."/>
            <person name="Kim K.-H."/>
        </authorList>
    </citation>
    <scope>NUCLEOTIDE SEQUENCE [LARGE SCALE GENOMIC DNA]</scope>
    <source>
        <strain evidence="12 13">RR4-38</strain>
    </source>
</reference>
<keyword evidence="3" id="KW-0597">Phosphoprotein</keyword>
<evidence type="ECO:0000259" key="11">
    <source>
        <dbReference type="PROSITE" id="PS50109"/>
    </source>
</evidence>
<feature type="transmembrane region" description="Helical" evidence="9">
    <location>
        <begin position="772"/>
        <end position="790"/>
    </location>
</feature>
<dbReference type="OrthoDB" id="9778366at2"/>
<dbReference type="EC" id="2.7.13.3" evidence="2"/>
<keyword evidence="13" id="KW-1185">Reference proteome</keyword>
<dbReference type="CDD" id="cd16917">
    <property type="entry name" value="HATPase_UhpB-NarQ-NarX-like"/>
    <property type="match status" value="1"/>
</dbReference>
<dbReference type="GO" id="GO:0016020">
    <property type="term" value="C:membrane"/>
    <property type="evidence" value="ECO:0007669"/>
    <property type="project" value="InterPro"/>
</dbReference>
<dbReference type="InterPro" id="IPR036890">
    <property type="entry name" value="HATPase_C_sf"/>
</dbReference>
<evidence type="ECO:0000256" key="8">
    <source>
        <dbReference type="ARBA" id="ARBA00023012"/>
    </source>
</evidence>
<dbReference type="SUPFAM" id="SSF50998">
    <property type="entry name" value="Quinoprotein alcohol dehydrogenase-like"/>
    <property type="match status" value="1"/>
</dbReference>
<evidence type="ECO:0000256" key="6">
    <source>
        <dbReference type="ARBA" id="ARBA00022777"/>
    </source>
</evidence>
<dbReference type="KEGG" id="aue:C5O00_06325"/>
<dbReference type="Gene3D" id="2.130.10.10">
    <property type="entry name" value="YVTN repeat-like/Quinoprotein amine dehydrogenase"/>
    <property type="match status" value="2"/>
</dbReference>
<dbReference type="Pfam" id="PF02518">
    <property type="entry name" value="HATPase_c"/>
    <property type="match status" value="1"/>
</dbReference>
<comment type="catalytic activity">
    <reaction evidence="1">
        <text>ATP + protein L-histidine = ADP + protein N-phospho-L-histidine.</text>
        <dbReference type="EC" id="2.7.13.3"/>
    </reaction>
</comment>
<evidence type="ECO:0000256" key="4">
    <source>
        <dbReference type="ARBA" id="ARBA00022679"/>
    </source>
</evidence>
<keyword evidence="8" id="KW-0902">Two-component regulatory system</keyword>
<keyword evidence="9" id="KW-0472">Membrane</keyword>
<dbReference type="InterPro" id="IPR013783">
    <property type="entry name" value="Ig-like_fold"/>
</dbReference>
<evidence type="ECO:0000256" key="5">
    <source>
        <dbReference type="ARBA" id="ARBA00022741"/>
    </source>
</evidence>
<dbReference type="InterPro" id="IPR015943">
    <property type="entry name" value="WD40/YVTN_repeat-like_dom_sf"/>
</dbReference>
<accession>A0A2S0HW09</accession>
<keyword evidence="9" id="KW-0812">Transmembrane</keyword>
<proteinExistence type="predicted"/>
<keyword evidence="6" id="KW-0418">Kinase</keyword>
<dbReference type="InterPro" id="IPR011047">
    <property type="entry name" value="Quinoprotein_ADH-like_sf"/>
</dbReference>
<dbReference type="Gene3D" id="1.20.5.1930">
    <property type="match status" value="1"/>
</dbReference>
<dbReference type="SUPFAM" id="SSF55874">
    <property type="entry name" value="ATPase domain of HSP90 chaperone/DNA topoisomerase II/histidine kinase"/>
    <property type="match status" value="1"/>
</dbReference>
<dbReference type="AlphaFoldDB" id="A0A2S0HW09"/>
<keyword evidence="5" id="KW-0547">Nucleotide-binding</keyword>
<evidence type="ECO:0000256" key="1">
    <source>
        <dbReference type="ARBA" id="ARBA00000085"/>
    </source>
</evidence>
<name>A0A2S0HW09_9FLAO</name>
<protein>
    <recommendedName>
        <fullName evidence="2">histidine kinase</fullName>
        <ecNumber evidence="2">2.7.13.3</ecNumber>
    </recommendedName>
</protein>
<evidence type="ECO:0000313" key="12">
    <source>
        <dbReference type="EMBL" id="AVI50808.1"/>
    </source>
</evidence>
<evidence type="ECO:0000256" key="2">
    <source>
        <dbReference type="ARBA" id="ARBA00012438"/>
    </source>
</evidence>
<evidence type="ECO:0000256" key="3">
    <source>
        <dbReference type="ARBA" id="ARBA00022553"/>
    </source>
</evidence>